<reference evidence="1 2" key="1">
    <citation type="journal article" date="2016" name="Nat. Commun.">
        <title>Thousands of microbial genomes shed light on interconnected biogeochemical processes in an aquifer system.</title>
        <authorList>
            <person name="Anantharaman K."/>
            <person name="Brown C.T."/>
            <person name="Hug L.A."/>
            <person name="Sharon I."/>
            <person name="Castelle C.J."/>
            <person name="Probst A.J."/>
            <person name="Thomas B.C."/>
            <person name="Singh A."/>
            <person name="Wilkins M.J."/>
            <person name="Karaoz U."/>
            <person name="Brodie E.L."/>
            <person name="Williams K.H."/>
            <person name="Hubbard S.S."/>
            <person name="Banfield J.F."/>
        </authorList>
    </citation>
    <scope>NUCLEOTIDE SEQUENCE [LARGE SCALE GENOMIC DNA]</scope>
</reference>
<sequence length="853" mass="97925">MRAGTLDITLRPIKLAFIVNVSDKVAVLEAIRINSFLWGGFYNPIIPFFERKPKFLAKDILFKLQDNADILRGYLNAYDPDYVVQLGKCKDLELDLGGREKIKAEDILSGISDDGTVGYGIGIYEVLNHFYEKELKFVRKKPVDVVIPKLAARSQLFLASVFGDLPEKFNKEFLKGYEEPFNIKRPVSNLTNYHTFLDRKTLFLRRLTGLYIDPRRRGSRFDDHLLCLLDPGNVVDVIDYWNLRALGLTVIPVPIQVADTPEIKSFCEKFIDESFGQHRYNPQIYYTATVQKGRSVSEEKAQAFLKFLDIKPDSKSGQSKISARFWYPRIWDSWARDKDGAEGADLEADNAQKDLPGDQDSIDFKTLTPEFLSKFGGHGQPRFANEIELRTYAGKNAIAEVMPQGDSKLANRIGGYGHKEWRLSRKGLVYLSQHSDWTVHLPLPEAEVVFLDWIKSLGWETKISSAGYIAKQLIKHLGGVWGIETIANEELLGLLGRLTGQNRLLSSLFTKITALEKNLKTKQHDDASKDVEKFLIELEEARKSSELKEGPILHDQLITEISKAISKDPFKSDPVKYLERLTDINMFRLGTRIQCPVCQRHSWYSLDELKYELQCPKCLERFKPPTHSPTNEMQWAYRTFGPFSLPDLASGGYSVLITLRFFSKLLDGAVTPSMSFTLKKGIREFEVDLGMLFSWSKFSSSTVIPIFSECKSFWDKFNEKGIKNMEYLGQQTPGAILVFSTFRHNLDKSEVKSLKELVKRNRNNRKARKPFNQVLILTGTELFSQFGPPDCWENGTVEQKKFAKEYNRYEGIDELSDITQQMYLGFKPWHEEEREHYENKRAKKLAVKESKEK</sequence>
<dbReference type="STRING" id="1802517.A2892_02910"/>
<organism evidence="1 2">
    <name type="scientific">Candidatus Woesebacteria bacterium RIFCSPLOWO2_01_FULL_39_10b</name>
    <dbReference type="NCBI Taxonomy" id="1802517"/>
    <lineage>
        <taxon>Bacteria</taxon>
        <taxon>Candidatus Woeseibacteriota</taxon>
    </lineage>
</organism>
<dbReference type="AlphaFoldDB" id="A0A1F8B779"/>
<name>A0A1F8B779_9BACT</name>
<accession>A0A1F8B779</accession>
<evidence type="ECO:0000313" key="1">
    <source>
        <dbReference type="EMBL" id="OGM59906.1"/>
    </source>
</evidence>
<dbReference type="Proteomes" id="UP000176404">
    <property type="component" value="Unassembled WGS sequence"/>
</dbReference>
<gene>
    <name evidence="1" type="ORF">A2892_02910</name>
</gene>
<dbReference type="EMBL" id="MGHD01000012">
    <property type="protein sequence ID" value="OGM59906.1"/>
    <property type="molecule type" value="Genomic_DNA"/>
</dbReference>
<evidence type="ECO:0000313" key="2">
    <source>
        <dbReference type="Proteomes" id="UP000176404"/>
    </source>
</evidence>
<comment type="caution">
    <text evidence="1">The sequence shown here is derived from an EMBL/GenBank/DDBJ whole genome shotgun (WGS) entry which is preliminary data.</text>
</comment>
<proteinExistence type="predicted"/>
<protein>
    <submittedName>
        <fullName evidence="1">Uncharacterized protein</fullName>
    </submittedName>
</protein>